<dbReference type="SUPFAM" id="SSF57850">
    <property type="entry name" value="RING/U-box"/>
    <property type="match status" value="1"/>
</dbReference>
<name>A0A8J5CCL2_ZINOF</name>
<dbReference type="Pfam" id="PF14369">
    <property type="entry name" value="Zn_ribbon_19"/>
    <property type="match status" value="1"/>
</dbReference>
<dbReference type="GO" id="GO:0016567">
    <property type="term" value="P:protein ubiquitination"/>
    <property type="evidence" value="ECO:0007669"/>
    <property type="project" value="TreeGrafter"/>
</dbReference>
<keyword evidence="12" id="KW-1185">Reference proteome</keyword>
<evidence type="ECO:0000256" key="2">
    <source>
        <dbReference type="ARBA" id="ARBA00012483"/>
    </source>
</evidence>
<keyword evidence="4" id="KW-0479">Metal-binding</keyword>
<keyword evidence="3" id="KW-0808">Transferase</keyword>
<protein>
    <recommendedName>
        <fullName evidence="2">RING-type E3 ubiquitin transferase</fullName>
        <ecNumber evidence="2">2.3.2.27</ecNumber>
    </recommendedName>
</protein>
<comment type="catalytic activity">
    <reaction evidence="1">
        <text>S-ubiquitinyl-[E2 ubiquitin-conjugating enzyme]-L-cysteine + [acceptor protein]-L-lysine = [E2 ubiquitin-conjugating enzyme]-L-cysteine + N(6)-ubiquitinyl-[acceptor protein]-L-lysine.</text>
        <dbReference type="EC" id="2.3.2.27"/>
    </reaction>
</comment>
<dbReference type="PANTHER" id="PTHR15710">
    <property type="entry name" value="E3 UBIQUITIN-PROTEIN LIGASE PRAJA"/>
    <property type="match status" value="1"/>
</dbReference>
<dbReference type="InterPro" id="IPR013083">
    <property type="entry name" value="Znf_RING/FYVE/PHD"/>
</dbReference>
<dbReference type="EMBL" id="JACMSC010000019">
    <property type="protein sequence ID" value="KAG6473970.1"/>
    <property type="molecule type" value="Genomic_DNA"/>
</dbReference>
<dbReference type="Gene3D" id="3.30.40.10">
    <property type="entry name" value="Zinc/RING finger domain, C3HC4 (zinc finger)"/>
    <property type="match status" value="1"/>
</dbReference>
<evidence type="ECO:0000256" key="8">
    <source>
        <dbReference type="PROSITE-ProRule" id="PRU00175"/>
    </source>
</evidence>
<evidence type="ECO:0000256" key="5">
    <source>
        <dbReference type="ARBA" id="ARBA00022771"/>
    </source>
</evidence>
<comment type="caution">
    <text evidence="11">The sequence shown here is derived from an EMBL/GenBank/DDBJ whole genome shotgun (WGS) entry which is preliminary data.</text>
</comment>
<keyword evidence="5 8" id="KW-0863">Zinc-finger</keyword>
<dbReference type="EC" id="2.3.2.27" evidence="2"/>
<dbReference type="PANTHER" id="PTHR15710:SF22">
    <property type="entry name" value="RING-TYPE E3 UBIQUITIN TRANSFERASE"/>
    <property type="match status" value="1"/>
</dbReference>
<gene>
    <name evidence="11" type="ORF">ZIOFF_067890</name>
</gene>
<reference evidence="11 12" key="1">
    <citation type="submission" date="2020-08" db="EMBL/GenBank/DDBJ databases">
        <title>Plant Genome Project.</title>
        <authorList>
            <person name="Zhang R.-G."/>
        </authorList>
    </citation>
    <scope>NUCLEOTIDE SEQUENCE [LARGE SCALE GENOMIC DNA]</scope>
    <source>
        <tissue evidence="11">Rhizome</tissue>
    </source>
</reference>
<dbReference type="AlphaFoldDB" id="A0A8J5CCL2"/>
<organism evidence="11 12">
    <name type="scientific">Zingiber officinale</name>
    <name type="common">Ginger</name>
    <name type="synonym">Amomum zingiber</name>
    <dbReference type="NCBI Taxonomy" id="94328"/>
    <lineage>
        <taxon>Eukaryota</taxon>
        <taxon>Viridiplantae</taxon>
        <taxon>Streptophyta</taxon>
        <taxon>Embryophyta</taxon>
        <taxon>Tracheophyta</taxon>
        <taxon>Spermatophyta</taxon>
        <taxon>Magnoliopsida</taxon>
        <taxon>Liliopsida</taxon>
        <taxon>Zingiberales</taxon>
        <taxon>Zingiberaceae</taxon>
        <taxon>Zingiber</taxon>
    </lineage>
</organism>
<dbReference type="SMART" id="SM00184">
    <property type="entry name" value="RING"/>
    <property type="match status" value="1"/>
</dbReference>
<accession>A0A8J5CCL2</accession>
<dbReference type="FunFam" id="3.30.40.10:FF:000022">
    <property type="entry name" value="E3 ubiquitin-protein ligase RING1-like"/>
    <property type="match status" value="1"/>
</dbReference>
<proteinExistence type="predicted"/>
<evidence type="ECO:0000256" key="1">
    <source>
        <dbReference type="ARBA" id="ARBA00000900"/>
    </source>
</evidence>
<dbReference type="Proteomes" id="UP000734854">
    <property type="component" value="Unassembled WGS sequence"/>
</dbReference>
<keyword evidence="7" id="KW-0862">Zinc</keyword>
<sequence>MELPWELVAQKNATIINSWRRERGQRLRLPSNFLPVLSKIQKNESNTIEEHLKVDEGFDLCFGRTLRDFTFGFSSRDIELIHFVESLGFCLGIRRLFAKVIKMSEGPGGRYWCHACNQLVNPVMEPELKCPLCDDGFVEEMESRGLNDSDSDSDSAGSDRSLALWAPILREMLGGSSRSRREADHEDSDLDREFENFVRRRRRRSAIIRLLQSLQDDLRSGISSLEGGAERERDRDREGLIVINHPFNQAIILQGSLDANGNEGQESNNSGVGAASLGDYFIGPGLDILLQHLADNDPNKYGTPPAKKEAIDALPTVRIEEEAIGCSICLEDFDVGLEAKEMPCKHKFHSECILPWLQLHSSCPLCRSQLPADESKISNGARNSNRMDITDADRHNNLWVPVPWPFNGLFSLSASQNSANSTSNPPPSSSSNPGNSNSHSEEN</sequence>
<evidence type="ECO:0000313" key="11">
    <source>
        <dbReference type="EMBL" id="KAG6473970.1"/>
    </source>
</evidence>
<dbReference type="InterPro" id="IPR039525">
    <property type="entry name" value="RNF126-like_zinc-ribbon"/>
</dbReference>
<evidence type="ECO:0000256" key="6">
    <source>
        <dbReference type="ARBA" id="ARBA00022786"/>
    </source>
</evidence>
<evidence type="ECO:0000259" key="10">
    <source>
        <dbReference type="PROSITE" id="PS50089"/>
    </source>
</evidence>
<evidence type="ECO:0000256" key="4">
    <source>
        <dbReference type="ARBA" id="ARBA00022723"/>
    </source>
</evidence>
<dbReference type="InterPro" id="IPR001841">
    <property type="entry name" value="Znf_RING"/>
</dbReference>
<evidence type="ECO:0000256" key="7">
    <source>
        <dbReference type="ARBA" id="ARBA00022833"/>
    </source>
</evidence>
<dbReference type="GO" id="GO:0061630">
    <property type="term" value="F:ubiquitin protein ligase activity"/>
    <property type="evidence" value="ECO:0007669"/>
    <property type="project" value="UniProtKB-EC"/>
</dbReference>
<evidence type="ECO:0000313" key="12">
    <source>
        <dbReference type="Proteomes" id="UP000734854"/>
    </source>
</evidence>
<keyword evidence="6" id="KW-0833">Ubl conjugation pathway</keyword>
<dbReference type="GO" id="GO:0005737">
    <property type="term" value="C:cytoplasm"/>
    <property type="evidence" value="ECO:0007669"/>
    <property type="project" value="TreeGrafter"/>
</dbReference>
<dbReference type="GO" id="GO:0008270">
    <property type="term" value="F:zinc ion binding"/>
    <property type="evidence" value="ECO:0007669"/>
    <property type="project" value="UniProtKB-KW"/>
</dbReference>
<dbReference type="PROSITE" id="PS50089">
    <property type="entry name" value="ZF_RING_2"/>
    <property type="match status" value="1"/>
</dbReference>
<evidence type="ECO:0000256" key="9">
    <source>
        <dbReference type="SAM" id="MobiDB-lite"/>
    </source>
</evidence>
<evidence type="ECO:0000256" key="3">
    <source>
        <dbReference type="ARBA" id="ARBA00022679"/>
    </source>
</evidence>
<dbReference type="Pfam" id="PF13639">
    <property type="entry name" value="zf-RING_2"/>
    <property type="match status" value="1"/>
</dbReference>
<feature type="region of interest" description="Disordered" evidence="9">
    <location>
        <begin position="415"/>
        <end position="443"/>
    </location>
</feature>
<feature type="domain" description="RING-type" evidence="10">
    <location>
        <begin position="326"/>
        <end position="367"/>
    </location>
</feature>